<proteinExistence type="inferred from homology"/>
<dbReference type="InterPro" id="IPR017972">
    <property type="entry name" value="Cyt_P450_CS"/>
</dbReference>
<evidence type="ECO:0000256" key="1">
    <source>
        <dbReference type="ARBA" id="ARBA00001971"/>
    </source>
</evidence>
<dbReference type="GO" id="GO:0020037">
    <property type="term" value="F:heme binding"/>
    <property type="evidence" value="ECO:0007669"/>
    <property type="project" value="InterPro"/>
</dbReference>
<sequence length="395" mass="44840">MLKDPVWYPLPGNGVPSILMANDKDHSRGRRLLSHAFSSDAVANQEVLVQKYVDAFISRLGEIPLRDNGIVDIQEWFRWTTNDITTDLLFGKPFGCLERLETHEHMKLLKYSIESERLYYITAYFPWTKALLNLMIDQKILEGRKAFYDWVGEQTEQRLSGETQRPDFMTYWLRNSDTGGHVLSCEEIVANNGLIIVAGSDSTANTLTSATYLLLRNPSVMEKLADEIRQLWNSHDEITFNAVSKAPYLSAVVSETLRYVPPAAVGFERRVGEGGAAISGYAVPEGTAVSISAWPAYHAERNFRDPDAFVPERWLGDPQYEGDNFAGCQPFSFGPRNCVGKNLAYAELRLVLAKLIWSFDLELMAQSHDWLKRCRVMTLWKMPELFVKVRGSDQP</sequence>
<dbReference type="InterPro" id="IPR001128">
    <property type="entry name" value="Cyt_P450"/>
</dbReference>
<evidence type="ECO:0000256" key="4">
    <source>
        <dbReference type="ARBA" id="ARBA00022723"/>
    </source>
</evidence>
<dbReference type="Proteomes" id="UP001271007">
    <property type="component" value="Unassembled WGS sequence"/>
</dbReference>
<dbReference type="GO" id="GO:0016705">
    <property type="term" value="F:oxidoreductase activity, acting on paired donors, with incorporation or reduction of molecular oxygen"/>
    <property type="evidence" value="ECO:0007669"/>
    <property type="project" value="InterPro"/>
</dbReference>
<dbReference type="InterPro" id="IPR050121">
    <property type="entry name" value="Cytochrome_P450_monoxygenase"/>
</dbReference>
<dbReference type="PROSITE" id="PS00086">
    <property type="entry name" value="CYTOCHROME_P450"/>
    <property type="match status" value="1"/>
</dbReference>
<protein>
    <recommendedName>
        <fullName evidence="10">Cytochrome P450</fullName>
    </recommendedName>
</protein>
<keyword evidence="3 6" id="KW-0349">Heme</keyword>
<evidence type="ECO:0000256" key="3">
    <source>
        <dbReference type="ARBA" id="ARBA00022617"/>
    </source>
</evidence>
<comment type="similarity">
    <text evidence="2 7">Belongs to the cytochrome P450 family.</text>
</comment>
<accession>A0AAJ0D5F0</accession>
<keyword evidence="5 6" id="KW-0408">Iron</keyword>
<evidence type="ECO:0000313" key="8">
    <source>
        <dbReference type="EMBL" id="KAK3046334.1"/>
    </source>
</evidence>
<keyword evidence="9" id="KW-1185">Reference proteome</keyword>
<evidence type="ECO:0000313" key="9">
    <source>
        <dbReference type="Proteomes" id="UP001271007"/>
    </source>
</evidence>
<reference evidence="8" key="1">
    <citation type="submission" date="2023-04" db="EMBL/GenBank/DDBJ databases">
        <title>Black Yeasts Isolated from many extreme environments.</title>
        <authorList>
            <person name="Coleine C."/>
            <person name="Stajich J.E."/>
            <person name="Selbmann L."/>
        </authorList>
    </citation>
    <scope>NUCLEOTIDE SEQUENCE</scope>
    <source>
        <strain evidence="8">CCFEE 5312</strain>
    </source>
</reference>
<dbReference type="InterPro" id="IPR036396">
    <property type="entry name" value="Cyt_P450_sf"/>
</dbReference>
<feature type="binding site" description="axial binding residue" evidence="6">
    <location>
        <position position="338"/>
    </location>
    <ligand>
        <name>heme</name>
        <dbReference type="ChEBI" id="CHEBI:30413"/>
    </ligand>
    <ligandPart>
        <name>Fe</name>
        <dbReference type="ChEBI" id="CHEBI:18248"/>
    </ligandPart>
</feature>
<dbReference type="CDD" id="cd11058">
    <property type="entry name" value="CYP60B-like"/>
    <property type="match status" value="1"/>
</dbReference>
<evidence type="ECO:0000256" key="2">
    <source>
        <dbReference type="ARBA" id="ARBA00010617"/>
    </source>
</evidence>
<dbReference type="InterPro" id="IPR002401">
    <property type="entry name" value="Cyt_P450_E_grp-I"/>
</dbReference>
<evidence type="ECO:0000256" key="6">
    <source>
        <dbReference type="PIRSR" id="PIRSR602401-1"/>
    </source>
</evidence>
<dbReference type="GO" id="GO:0005506">
    <property type="term" value="F:iron ion binding"/>
    <property type="evidence" value="ECO:0007669"/>
    <property type="project" value="InterPro"/>
</dbReference>
<dbReference type="Gene3D" id="1.10.630.10">
    <property type="entry name" value="Cytochrome P450"/>
    <property type="match status" value="1"/>
</dbReference>
<dbReference type="PRINTS" id="PR00385">
    <property type="entry name" value="P450"/>
</dbReference>
<keyword evidence="4 6" id="KW-0479">Metal-binding</keyword>
<name>A0AAJ0D5F0_9PEZI</name>
<evidence type="ECO:0000256" key="5">
    <source>
        <dbReference type="ARBA" id="ARBA00023004"/>
    </source>
</evidence>
<comment type="caution">
    <text evidence="8">The sequence shown here is derived from an EMBL/GenBank/DDBJ whole genome shotgun (WGS) entry which is preliminary data.</text>
</comment>
<evidence type="ECO:0000256" key="7">
    <source>
        <dbReference type="RuleBase" id="RU000461"/>
    </source>
</evidence>
<dbReference type="PRINTS" id="PR00463">
    <property type="entry name" value="EP450I"/>
</dbReference>
<comment type="cofactor">
    <cofactor evidence="1 6">
        <name>heme</name>
        <dbReference type="ChEBI" id="CHEBI:30413"/>
    </cofactor>
</comment>
<gene>
    <name evidence="8" type="ORF">LTR09_012181</name>
</gene>
<organism evidence="8 9">
    <name type="scientific">Extremus antarcticus</name>
    <dbReference type="NCBI Taxonomy" id="702011"/>
    <lineage>
        <taxon>Eukaryota</taxon>
        <taxon>Fungi</taxon>
        <taxon>Dikarya</taxon>
        <taxon>Ascomycota</taxon>
        <taxon>Pezizomycotina</taxon>
        <taxon>Dothideomycetes</taxon>
        <taxon>Dothideomycetidae</taxon>
        <taxon>Mycosphaerellales</taxon>
        <taxon>Extremaceae</taxon>
        <taxon>Extremus</taxon>
    </lineage>
</organism>
<dbReference type="GO" id="GO:0004497">
    <property type="term" value="F:monooxygenase activity"/>
    <property type="evidence" value="ECO:0007669"/>
    <property type="project" value="UniProtKB-KW"/>
</dbReference>
<dbReference type="SUPFAM" id="SSF48264">
    <property type="entry name" value="Cytochrome P450"/>
    <property type="match status" value="1"/>
</dbReference>
<keyword evidence="7" id="KW-0560">Oxidoreductase</keyword>
<evidence type="ECO:0008006" key="10">
    <source>
        <dbReference type="Google" id="ProtNLM"/>
    </source>
</evidence>
<dbReference type="PANTHER" id="PTHR24305">
    <property type="entry name" value="CYTOCHROME P450"/>
    <property type="match status" value="1"/>
</dbReference>
<keyword evidence="7" id="KW-0503">Monooxygenase</keyword>
<dbReference type="Pfam" id="PF00067">
    <property type="entry name" value="p450"/>
    <property type="match status" value="1"/>
</dbReference>
<dbReference type="AlphaFoldDB" id="A0AAJ0D5F0"/>
<dbReference type="PANTHER" id="PTHR24305:SF210">
    <property type="entry name" value="CYTOCHROME P450 MONOOXYGENASE ASQL-RELATED"/>
    <property type="match status" value="1"/>
</dbReference>
<dbReference type="EMBL" id="JAWDJX010000099">
    <property type="protein sequence ID" value="KAK3046334.1"/>
    <property type="molecule type" value="Genomic_DNA"/>
</dbReference>